<protein>
    <submittedName>
        <fullName evidence="3">Mediator complex subunit 11</fullName>
    </submittedName>
</protein>
<dbReference type="WBParaSite" id="L893_g28127.t1">
    <property type="protein sequence ID" value="L893_g28127.t1"/>
    <property type="gene ID" value="L893_g28127"/>
</dbReference>
<dbReference type="Proteomes" id="UP000095287">
    <property type="component" value="Unplaced"/>
</dbReference>
<reference evidence="3" key="1">
    <citation type="submission" date="2016-11" db="UniProtKB">
        <authorList>
            <consortium name="WormBaseParasite"/>
        </authorList>
    </citation>
    <scope>IDENTIFICATION</scope>
</reference>
<dbReference type="AlphaFoldDB" id="A0A1I7ZNR5"/>
<feature type="region of interest" description="Disordered" evidence="1">
    <location>
        <begin position="1"/>
        <end position="29"/>
    </location>
</feature>
<accession>A0A1I7ZNR5</accession>
<proteinExistence type="predicted"/>
<evidence type="ECO:0000313" key="2">
    <source>
        <dbReference type="Proteomes" id="UP000095287"/>
    </source>
</evidence>
<evidence type="ECO:0000256" key="1">
    <source>
        <dbReference type="SAM" id="MobiDB-lite"/>
    </source>
</evidence>
<name>A0A1I7ZNR5_9BILA</name>
<sequence>MSESIEMRSVQEVEDVTEVGTAPTTPSAPLTEEHRRFLNDAIRQITLVGDSADTLADEVLEATLDALHEAIFQQLNKILKGHGLSAQQKNEILANCEPNTKMQKTILRLQGKVEEHLRKHMTVPDNIPVPEFSDIRSTEGVEDVSRGTEHLCDLLGQAIQGKQQAQGDFKILSKVYRKVLESARLAGVSEEVLKEVKKKDEATAEETITCFESTT</sequence>
<keyword evidence="2" id="KW-1185">Reference proteome</keyword>
<organism evidence="2 3">
    <name type="scientific">Steinernema glaseri</name>
    <dbReference type="NCBI Taxonomy" id="37863"/>
    <lineage>
        <taxon>Eukaryota</taxon>
        <taxon>Metazoa</taxon>
        <taxon>Ecdysozoa</taxon>
        <taxon>Nematoda</taxon>
        <taxon>Chromadorea</taxon>
        <taxon>Rhabditida</taxon>
        <taxon>Tylenchina</taxon>
        <taxon>Panagrolaimomorpha</taxon>
        <taxon>Strongyloidoidea</taxon>
        <taxon>Steinernematidae</taxon>
        <taxon>Steinernema</taxon>
    </lineage>
</organism>
<evidence type="ECO:0000313" key="3">
    <source>
        <dbReference type="WBParaSite" id="L893_g28127.t1"/>
    </source>
</evidence>
<feature type="compositionally biased region" description="Basic and acidic residues" evidence="1">
    <location>
        <begin position="1"/>
        <end position="11"/>
    </location>
</feature>